<evidence type="ECO:0000313" key="2">
    <source>
        <dbReference type="Proteomes" id="UP000002333"/>
    </source>
</evidence>
<name>A0A3F3A549_CLOB6</name>
<proteinExistence type="predicted"/>
<protein>
    <submittedName>
        <fullName evidence="1">Uncharacterized protein</fullName>
    </submittedName>
</protein>
<gene>
    <name evidence="1" type="ordered locus">CLJ_B3093</name>
</gene>
<dbReference type="EMBL" id="CP001083">
    <property type="protein sequence ID" value="ACQ52296.1"/>
    <property type="molecule type" value="Genomic_DNA"/>
</dbReference>
<dbReference type="Proteomes" id="UP000002333">
    <property type="component" value="Chromosome"/>
</dbReference>
<evidence type="ECO:0000313" key="1">
    <source>
        <dbReference type="EMBL" id="ACQ52296.1"/>
    </source>
</evidence>
<reference evidence="1 2" key="1">
    <citation type="journal article" date="2007" name="PLoS ONE">
        <title>Analysis of the neurotoxin complex genes in Clostridium botulinum A1-A4 and B1 strains: BoNT/A3, /Ba4 and /B1 clusters are located within plasmids.</title>
        <authorList>
            <person name="Smith T.J."/>
            <person name="Hill K.K."/>
            <person name="Foley B.T."/>
            <person name="Detter J.C."/>
            <person name="Munk A.C."/>
            <person name="Bruce D.C."/>
            <person name="Doggett N.A."/>
            <person name="Smith L.A."/>
            <person name="Marks J.D."/>
            <person name="Xie G."/>
            <person name="Brettin T.S."/>
        </authorList>
    </citation>
    <scope>NUCLEOTIDE SEQUENCE [LARGE SCALE GENOMIC DNA]</scope>
    <source>
        <strain evidence="2">657 / Type Ba4</strain>
    </source>
</reference>
<organism evidence="1 2">
    <name type="scientific">Clostridium botulinum (strain 657 / Type Ba4)</name>
    <dbReference type="NCBI Taxonomy" id="515621"/>
    <lineage>
        <taxon>Bacteria</taxon>
        <taxon>Bacillati</taxon>
        <taxon>Bacillota</taxon>
        <taxon>Clostridia</taxon>
        <taxon>Eubacteriales</taxon>
        <taxon>Clostridiaceae</taxon>
        <taxon>Clostridium</taxon>
    </lineage>
</organism>
<sequence>MSYGNETCSIGNSKNEIKELDRNDLVTVDKDLAKFIGIRLESTPRKKQ</sequence>
<reference evidence="2" key="2">
    <citation type="submission" date="2008-05" db="EMBL/GenBank/DDBJ databases">
        <title>Genome sequence of Clostridium botulinum Ba4 strain 657.</title>
        <authorList>
            <person name="Shrivastava S."/>
            <person name="Brown J.L."/>
            <person name="Bruce D."/>
            <person name="Detter C."/>
            <person name="Munk C."/>
            <person name="Smith L.A."/>
            <person name="Smith T.J."/>
            <person name="Sutton G."/>
            <person name="Brettin T.S."/>
        </authorList>
    </citation>
    <scope>NUCLEOTIDE SEQUENCE [LARGE SCALE GENOMIC DNA]</scope>
    <source>
        <strain evidence="2">657 / Type Ba4</strain>
    </source>
</reference>
<dbReference type="KEGG" id="cbi:CLJ_B3093"/>
<dbReference type="AlphaFoldDB" id="A0A3F3A549"/>
<accession>A0A3F3A549</accession>